<dbReference type="Pfam" id="PF13103">
    <property type="entry name" value="TonB_2"/>
    <property type="match status" value="1"/>
</dbReference>
<keyword evidence="3 6" id="KW-1133">Transmembrane helix</keyword>
<feature type="region of interest" description="Disordered" evidence="5">
    <location>
        <begin position="1"/>
        <end position="36"/>
    </location>
</feature>
<keyword evidence="4 6" id="KW-0472">Membrane</keyword>
<feature type="compositionally biased region" description="Pro residues" evidence="5">
    <location>
        <begin position="101"/>
        <end position="111"/>
    </location>
</feature>
<evidence type="ECO:0000256" key="6">
    <source>
        <dbReference type="SAM" id="Phobius"/>
    </source>
</evidence>
<dbReference type="NCBIfam" id="TIGR01352">
    <property type="entry name" value="tonB_Cterm"/>
    <property type="match status" value="1"/>
</dbReference>
<sequence>MTQPFRPKPGAGSGKPSHRSAQQAARTPEQEDERRGLAYALAAHAAIAAVMLVGFLTASPSNPNPVQIELWADGNTLAAAEPETEPDSVEQPEPQAEQPAEPEPQPAPQPEPEPEPQPEPEPAPQAEPPPPPEVDPDIALEKAREEKKKREEEERRLAEQKAAEEKAAAEKAAAEKAAAEKAAAEKAAAEKKAAEKKAAEEKAAAEKKAAEEKAAAEKAAAEKAAAEKAAAEKKAAEKKAAEEKAAAEKAAAEKAEAEKKAAAEKAAAAKKAAAEKKAKEEQAKRDAIRAAMRGDALGASGIAGGTADRNQSGGGGTDSGYAALVRKCIRDGVVYPTPPRSGSNPTVQYRANLDSSGHVTGVRILRSSGIPAFDRAVESGIRGCNPFPKPPTGKYPSYVDGNYLMYDQ</sequence>
<dbReference type="OrthoDB" id="5298892at2"/>
<dbReference type="AlphaFoldDB" id="A0A2U1CLS1"/>
<comment type="subcellular location">
    <subcellularLocation>
        <location evidence="1">Membrane</location>
        <topology evidence="1">Single-pass membrane protein</topology>
    </subcellularLocation>
</comment>
<comment type="caution">
    <text evidence="7">The sequence shown here is derived from an EMBL/GenBank/DDBJ whole genome shotgun (WGS) entry which is preliminary data.</text>
</comment>
<dbReference type="InterPro" id="IPR014161">
    <property type="entry name" value="Tol-Pal_TolA"/>
</dbReference>
<proteinExistence type="predicted"/>
<evidence type="ECO:0000256" key="1">
    <source>
        <dbReference type="ARBA" id="ARBA00004167"/>
    </source>
</evidence>
<evidence type="ECO:0000256" key="3">
    <source>
        <dbReference type="ARBA" id="ARBA00022989"/>
    </source>
</evidence>
<feature type="compositionally biased region" description="Basic and acidic residues" evidence="5">
    <location>
        <begin position="272"/>
        <end position="286"/>
    </location>
</feature>
<keyword evidence="2 6" id="KW-0812">Transmembrane</keyword>
<dbReference type="InterPro" id="IPR006260">
    <property type="entry name" value="TonB/TolA_C"/>
</dbReference>
<reference evidence="7 8" key="1">
    <citation type="submission" date="2018-04" db="EMBL/GenBank/DDBJ databases">
        <title>Genomic Encyclopedia of Type Strains, Phase IV (KMG-IV): sequencing the most valuable type-strain genomes for metagenomic binning, comparative biology and taxonomic classification.</title>
        <authorList>
            <person name="Goeker M."/>
        </authorList>
    </citation>
    <scope>NUCLEOTIDE SEQUENCE [LARGE SCALE GENOMIC DNA]</scope>
    <source>
        <strain evidence="7 8">DSM 10065</strain>
    </source>
</reference>
<dbReference type="Proteomes" id="UP000246145">
    <property type="component" value="Unassembled WGS sequence"/>
</dbReference>
<feature type="compositionally biased region" description="Pro residues" evidence="5">
    <location>
        <begin position="119"/>
        <end position="133"/>
    </location>
</feature>
<dbReference type="PANTHER" id="PTHR10004:SF8">
    <property type="entry name" value="OS06G0538200 PROTEIN"/>
    <property type="match status" value="1"/>
</dbReference>
<evidence type="ECO:0000313" key="8">
    <source>
        <dbReference type="Proteomes" id="UP000246145"/>
    </source>
</evidence>
<dbReference type="STRING" id="1231391.GCA_000308195_02945"/>
<keyword evidence="7" id="KW-0132">Cell division</keyword>
<dbReference type="GO" id="GO:0043213">
    <property type="term" value="P:bacteriocin transport"/>
    <property type="evidence" value="ECO:0007669"/>
    <property type="project" value="InterPro"/>
</dbReference>
<feature type="compositionally biased region" description="Basic and acidic residues" evidence="5">
    <location>
        <begin position="139"/>
        <end position="263"/>
    </location>
</feature>
<protein>
    <submittedName>
        <fullName evidence="7">Cell division and transport-associated protein TolA</fullName>
    </submittedName>
</protein>
<evidence type="ECO:0000256" key="2">
    <source>
        <dbReference type="ARBA" id="ARBA00022692"/>
    </source>
</evidence>
<dbReference type="NCBIfam" id="TIGR02794">
    <property type="entry name" value="tolA_full"/>
    <property type="match status" value="1"/>
</dbReference>
<dbReference type="EMBL" id="QEKO01000002">
    <property type="protein sequence ID" value="PVY61947.1"/>
    <property type="molecule type" value="Genomic_DNA"/>
</dbReference>
<gene>
    <name evidence="7" type="ORF">C7440_1433</name>
</gene>
<feature type="region of interest" description="Disordered" evidence="5">
    <location>
        <begin position="57"/>
        <end position="286"/>
    </location>
</feature>
<feature type="transmembrane region" description="Helical" evidence="6">
    <location>
        <begin position="36"/>
        <end position="58"/>
    </location>
</feature>
<evidence type="ECO:0000256" key="4">
    <source>
        <dbReference type="ARBA" id="ARBA00023136"/>
    </source>
</evidence>
<keyword evidence="7" id="KW-0131">Cell cycle</keyword>
<name>A0A2U1CLS1_9BURK</name>
<dbReference type="SUPFAM" id="SSF74653">
    <property type="entry name" value="TolA/TonB C-terminal domain"/>
    <property type="match status" value="1"/>
</dbReference>
<evidence type="ECO:0000256" key="5">
    <source>
        <dbReference type="SAM" id="MobiDB-lite"/>
    </source>
</evidence>
<dbReference type="RefSeq" id="WP_116517996.1">
    <property type="nucleotide sequence ID" value="NZ_JACCEX010000002.1"/>
</dbReference>
<dbReference type="Gene3D" id="3.30.1150.10">
    <property type="match status" value="1"/>
</dbReference>
<accession>A0A2U1CLS1</accession>
<dbReference type="GO" id="GO:0016020">
    <property type="term" value="C:membrane"/>
    <property type="evidence" value="ECO:0007669"/>
    <property type="project" value="UniProtKB-SubCell"/>
</dbReference>
<evidence type="ECO:0000313" key="7">
    <source>
        <dbReference type="EMBL" id="PVY61947.1"/>
    </source>
</evidence>
<organism evidence="7 8">
    <name type="scientific">Pusillimonas noertemannii</name>
    <dbReference type="NCBI Taxonomy" id="305977"/>
    <lineage>
        <taxon>Bacteria</taxon>
        <taxon>Pseudomonadati</taxon>
        <taxon>Pseudomonadota</taxon>
        <taxon>Betaproteobacteria</taxon>
        <taxon>Burkholderiales</taxon>
        <taxon>Alcaligenaceae</taxon>
        <taxon>Pusillimonas</taxon>
    </lineage>
</organism>
<dbReference type="GO" id="GO:0019534">
    <property type="term" value="F:toxin transmembrane transporter activity"/>
    <property type="evidence" value="ECO:0007669"/>
    <property type="project" value="InterPro"/>
</dbReference>
<dbReference type="PANTHER" id="PTHR10004">
    <property type="entry name" value="OS06G0538200 PROTEIN"/>
    <property type="match status" value="1"/>
</dbReference>
<dbReference type="GO" id="GO:0051301">
    <property type="term" value="P:cell division"/>
    <property type="evidence" value="ECO:0007669"/>
    <property type="project" value="UniProtKB-KW"/>
</dbReference>
<keyword evidence="8" id="KW-1185">Reference proteome</keyword>